<dbReference type="GO" id="GO:0004413">
    <property type="term" value="F:homoserine kinase activity"/>
    <property type="evidence" value="ECO:0007669"/>
    <property type="project" value="UniProtKB-UniRule"/>
</dbReference>
<dbReference type="STRING" id="555778.Hneap_1690"/>
<dbReference type="Gene3D" id="3.90.1200.10">
    <property type="match status" value="1"/>
</dbReference>
<protein>
    <recommendedName>
        <fullName evidence="8 9">Homoserine kinase</fullName>
        <shortName evidence="8">HK</shortName>
        <shortName evidence="8">HSK</shortName>
        <ecNumber evidence="8 9">2.7.1.39</ecNumber>
    </recommendedName>
</protein>
<feature type="domain" description="Aminoglycoside phosphotransferase" evidence="10">
    <location>
        <begin position="28"/>
        <end position="257"/>
    </location>
</feature>
<accession>D0L1E2</accession>
<keyword evidence="2 8" id="KW-0808">Transferase</keyword>
<evidence type="ECO:0000313" key="11">
    <source>
        <dbReference type="EMBL" id="ACX96515.1"/>
    </source>
</evidence>
<dbReference type="InterPro" id="IPR050249">
    <property type="entry name" value="Pseudomonas-type_ThrB"/>
</dbReference>
<keyword evidence="6 8" id="KW-0067">ATP-binding</keyword>
<dbReference type="Pfam" id="PF01636">
    <property type="entry name" value="APH"/>
    <property type="match status" value="1"/>
</dbReference>
<dbReference type="InterPro" id="IPR005280">
    <property type="entry name" value="Homoserine_kinase_II"/>
</dbReference>
<evidence type="ECO:0000256" key="2">
    <source>
        <dbReference type="ARBA" id="ARBA00022679"/>
    </source>
</evidence>
<evidence type="ECO:0000313" key="12">
    <source>
        <dbReference type="Proteomes" id="UP000009102"/>
    </source>
</evidence>
<keyword evidence="12" id="KW-1185">Reference proteome</keyword>
<dbReference type="OrthoDB" id="9777460at2"/>
<dbReference type="KEGG" id="hna:Hneap_1690"/>
<dbReference type="HAMAP" id="MF_00301">
    <property type="entry name" value="Homoser_kinase_2"/>
    <property type="match status" value="1"/>
</dbReference>
<evidence type="ECO:0000259" key="10">
    <source>
        <dbReference type="Pfam" id="PF01636"/>
    </source>
</evidence>
<keyword evidence="3 8" id="KW-0791">Threonine biosynthesis</keyword>
<evidence type="ECO:0000256" key="1">
    <source>
        <dbReference type="ARBA" id="ARBA00022605"/>
    </source>
</evidence>
<sequence>MSVFTTVHEHQLNQFLTQFDCGRLVSFAGIAAGIENTNYFVTTDRYALVLTLFEHHQPDELHYFLDLMAYLAEHDIPTAHPMCSKSGSYLGELNGKPAALVRRLTGGSLEHPNTEECRTMGTALGQMHRTSPGFGGYREPDRALPWLQETGAILAAHLAKDIEGETVALLEDELDFQQNHPRGHLPQGAIHADLFRDNALFEQGRLTGIIDLYYACNDALAYDLAVTINDWCRDEQDGIDETRARAMLAGYQGERPLNDDERAAWPGLLRAAAMRFWLSRLKDQCFPREGEMTYQKDPEVFRRLLIAHRAQADATRAWLNG</sequence>
<proteinExistence type="inferred from homology"/>
<evidence type="ECO:0000256" key="4">
    <source>
        <dbReference type="ARBA" id="ARBA00022741"/>
    </source>
</evidence>
<comment type="pathway">
    <text evidence="8">Amino-acid biosynthesis; L-threonine biosynthesis; L-threonine from L-aspartate: step 4/5.</text>
</comment>
<evidence type="ECO:0000256" key="9">
    <source>
        <dbReference type="NCBIfam" id="TIGR00938"/>
    </source>
</evidence>
<dbReference type="PANTHER" id="PTHR21064">
    <property type="entry name" value="AMINOGLYCOSIDE PHOSPHOTRANSFERASE DOMAIN-CONTAINING PROTEIN-RELATED"/>
    <property type="match status" value="1"/>
</dbReference>
<evidence type="ECO:0000256" key="3">
    <source>
        <dbReference type="ARBA" id="ARBA00022697"/>
    </source>
</evidence>
<dbReference type="NCBIfam" id="TIGR00938">
    <property type="entry name" value="thrB_alt"/>
    <property type="match status" value="1"/>
</dbReference>
<dbReference type="CDD" id="cd05153">
    <property type="entry name" value="HomoserineK_II"/>
    <property type="match status" value="1"/>
</dbReference>
<keyword evidence="4 8" id="KW-0547">Nucleotide-binding</keyword>
<reference evidence="11 12" key="1">
    <citation type="submission" date="2009-10" db="EMBL/GenBank/DDBJ databases">
        <title>Complete sequence of Halothiobacillus neapolitanus c2.</title>
        <authorList>
            <consortium name="US DOE Joint Genome Institute"/>
            <person name="Lucas S."/>
            <person name="Copeland A."/>
            <person name="Lapidus A."/>
            <person name="Glavina del Rio T."/>
            <person name="Tice H."/>
            <person name="Bruce D."/>
            <person name="Goodwin L."/>
            <person name="Pitluck S."/>
            <person name="Davenport K."/>
            <person name="Brettin T."/>
            <person name="Detter J.C."/>
            <person name="Han C."/>
            <person name="Tapia R."/>
            <person name="Larimer F."/>
            <person name="Land M."/>
            <person name="Hauser L."/>
            <person name="Kyrpides N."/>
            <person name="Mikhailova N."/>
            <person name="Kerfeld C."/>
            <person name="Cannon G."/>
            <person name="Heinhort S."/>
        </authorList>
    </citation>
    <scope>NUCLEOTIDE SEQUENCE [LARGE SCALE GENOMIC DNA]</scope>
    <source>
        <strain evidence="12">ATCC 23641 / c2</strain>
    </source>
</reference>
<gene>
    <name evidence="8" type="primary">thrB</name>
    <name evidence="11" type="ordered locus">Hneap_1690</name>
</gene>
<dbReference type="EC" id="2.7.1.39" evidence="8 9"/>
<evidence type="ECO:0000256" key="5">
    <source>
        <dbReference type="ARBA" id="ARBA00022777"/>
    </source>
</evidence>
<dbReference type="AlphaFoldDB" id="D0L1E2"/>
<keyword evidence="5 8" id="KW-0418">Kinase</keyword>
<dbReference type="EMBL" id="CP001801">
    <property type="protein sequence ID" value="ACX96515.1"/>
    <property type="molecule type" value="Genomic_DNA"/>
</dbReference>
<organism evidence="11 12">
    <name type="scientific">Halothiobacillus neapolitanus (strain ATCC 23641 / DSM 15147 / CIP 104769 / NCIMB 8539 / c2)</name>
    <name type="common">Thiobacillus neapolitanus</name>
    <dbReference type="NCBI Taxonomy" id="555778"/>
    <lineage>
        <taxon>Bacteria</taxon>
        <taxon>Pseudomonadati</taxon>
        <taxon>Pseudomonadota</taxon>
        <taxon>Gammaproteobacteria</taxon>
        <taxon>Chromatiales</taxon>
        <taxon>Halothiobacillaceae</taxon>
        <taxon>Halothiobacillus</taxon>
    </lineage>
</organism>
<comment type="catalytic activity">
    <reaction evidence="8">
        <text>L-homoserine + ATP = O-phospho-L-homoserine + ADP + H(+)</text>
        <dbReference type="Rhea" id="RHEA:13985"/>
        <dbReference type="ChEBI" id="CHEBI:15378"/>
        <dbReference type="ChEBI" id="CHEBI:30616"/>
        <dbReference type="ChEBI" id="CHEBI:57476"/>
        <dbReference type="ChEBI" id="CHEBI:57590"/>
        <dbReference type="ChEBI" id="CHEBI:456216"/>
        <dbReference type="EC" id="2.7.1.39"/>
    </reaction>
</comment>
<dbReference type="Gene3D" id="3.30.200.20">
    <property type="entry name" value="Phosphorylase Kinase, domain 1"/>
    <property type="match status" value="1"/>
</dbReference>
<dbReference type="GO" id="GO:0009088">
    <property type="term" value="P:threonine biosynthetic process"/>
    <property type="evidence" value="ECO:0007669"/>
    <property type="project" value="UniProtKB-UniRule"/>
</dbReference>
<dbReference type="SUPFAM" id="SSF56112">
    <property type="entry name" value="Protein kinase-like (PK-like)"/>
    <property type="match status" value="1"/>
</dbReference>
<dbReference type="eggNOG" id="COG2334">
    <property type="taxonomic scope" value="Bacteria"/>
</dbReference>
<dbReference type="InterPro" id="IPR002575">
    <property type="entry name" value="Aminoglycoside_PTrfase"/>
</dbReference>
<name>D0L1E2_HALNC</name>
<dbReference type="GO" id="GO:0005524">
    <property type="term" value="F:ATP binding"/>
    <property type="evidence" value="ECO:0007669"/>
    <property type="project" value="UniProtKB-KW"/>
</dbReference>
<dbReference type="InterPro" id="IPR011009">
    <property type="entry name" value="Kinase-like_dom_sf"/>
</dbReference>
<dbReference type="PANTHER" id="PTHR21064:SF6">
    <property type="entry name" value="AMINOGLYCOSIDE PHOSPHOTRANSFERASE DOMAIN-CONTAINING PROTEIN"/>
    <property type="match status" value="1"/>
</dbReference>
<dbReference type="Proteomes" id="UP000009102">
    <property type="component" value="Chromosome"/>
</dbReference>
<evidence type="ECO:0000256" key="8">
    <source>
        <dbReference type="HAMAP-Rule" id="MF_00301"/>
    </source>
</evidence>
<dbReference type="UniPathway" id="UPA00050">
    <property type="reaction ID" value="UER00064"/>
</dbReference>
<dbReference type="HOGENOM" id="CLU_053300_0_0_6"/>
<evidence type="ECO:0000256" key="7">
    <source>
        <dbReference type="ARBA" id="ARBA00038240"/>
    </source>
</evidence>
<comment type="similarity">
    <text evidence="7 8">Belongs to the pseudomonas-type ThrB family.</text>
</comment>
<dbReference type="NCBIfam" id="NF003558">
    <property type="entry name" value="PRK05231.1"/>
    <property type="match status" value="1"/>
</dbReference>
<dbReference type="RefSeq" id="WP_012824548.1">
    <property type="nucleotide sequence ID" value="NC_013422.1"/>
</dbReference>
<keyword evidence="1 8" id="KW-0028">Amino-acid biosynthesis</keyword>
<evidence type="ECO:0000256" key="6">
    <source>
        <dbReference type="ARBA" id="ARBA00022840"/>
    </source>
</evidence>